<keyword evidence="4" id="KW-1185">Reference proteome</keyword>
<reference evidence="4" key="1">
    <citation type="submission" date="2019-01" db="EMBL/GenBank/DDBJ databases">
        <title>Sphingorhabdus lacus sp.nov., isolated from an oligotrophic freshwater lake.</title>
        <authorList>
            <person name="Park M."/>
        </authorList>
    </citation>
    <scope>NUCLEOTIDE SEQUENCE [LARGE SCALE GENOMIC DNA]</scope>
    <source>
        <strain evidence="4">IMCC1753</strain>
    </source>
</reference>
<proteinExistence type="predicted"/>
<gene>
    <name evidence="3" type="ORF">EUU25_04940</name>
</gene>
<evidence type="ECO:0000256" key="2">
    <source>
        <dbReference type="SAM" id="Phobius"/>
    </source>
</evidence>
<dbReference type="EMBL" id="CP035733">
    <property type="protein sequence ID" value="QGY80016.1"/>
    <property type="molecule type" value="Genomic_DNA"/>
</dbReference>
<keyword evidence="2" id="KW-0812">Transmembrane</keyword>
<evidence type="ECO:0000313" key="4">
    <source>
        <dbReference type="Proteomes" id="UP000428803"/>
    </source>
</evidence>
<feature type="region of interest" description="Disordered" evidence="1">
    <location>
        <begin position="1"/>
        <end position="63"/>
    </location>
</feature>
<dbReference type="AlphaFoldDB" id="A0A6I6L7S8"/>
<evidence type="ECO:0000313" key="3">
    <source>
        <dbReference type="EMBL" id="QGY80016.1"/>
    </source>
</evidence>
<dbReference type="OrthoDB" id="7426580at2"/>
<name>A0A6I6L7S8_9SPHN</name>
<organism evidence="3 4">
    <name type="scientific">Sphingorhabdus lacus</name>
    <dbReference type="NCBI Taxonomy" id="392610"/>
    <lineage>
        <taxon>Bacteria</taxon>
        <taxon>Pseudomonadati</taxon>
        <taxon>Pseudomonadota</taxon>
        <taxon>Alphaproteobacteria</taxon>
        <taxon>Sphingomonadales</taxon>
        <taxon>Sphingomonadaceae</taxon>
        <taxon>Sphingorhabdus</taxon>
    </lineage>
</organism>
<feature type="compositionally biased region" description="Low complexity" evidence="1">
    <location>
        <begin position="26"/>
        <end position="48"/>
    </location>
</feature>
<keyword evidence="2" id="KW-0472">Membrane</keyword>
<dbReference type="KEGG" id="slaa:EUU25_04940"/>
<protein>
    <recommendedName>
        <fullName evidence="5">DUF883 family protein</fullName>
    </recommendedName>
</protein>
<accession>A0A6I6L7S8</accession>
<dbReference type="Proteomes" id="UP000428803">
    <property type="component" value="Chromosome"/>
</dbReference>
<evidence type="ECO:0000256" key="1">
    <source>
        <dbReference type="SAM" id="MobiDB-lite"/>
    </source>
</evidence>
<feature type="transmembrane region" description="Helical" evidence="2">
    <location>
        <begin position="149"/>
        <end position="166"/>
    </location>
</feature>
<keyword evidence="2" id="KW-1133">Transmembrane helix</keyword>
<sequence length="173" mass="17599">MVETAKPKAAAKPAPKPKAAPKKTTAKTATAAKPAATSKAVAKATPPKGKTENVTAKVKTDMNDFKAKATDSAKAAAEKGKERATEAVGSIGKLIRDSAATIDENVGKQYGDYARGAADAVDGFATKLDAKDVDALAEDARQFVRKSPAVAIGAAAAVGFVLARLFRSGGKDA</sequence>
<dbReference type="RefSeq" id="WP_158898829.1">
    <property type="nucleotide sequence ID" value="NZ_CP035733.1"/>
</dbReference>
<evidence type="ECO:0008006" key="5">
    <source>
        <dbReference type="Google" id="ProtNLM"/>
    </source>
</evidence>